<sequence>MVGIYFGKAISDSTESEYKNDPHSSNLVTSIRGRVTGMVKAAKSETTGKRILRKNKTEKESKWGSQERQKSPQSKSQNFESQLTGLSLQSDLHIEAYLSPSTDLKEFDMPPKLKLVTESKGETAWLKPNLLSGSSGNISLFEEDDNILIDKTDGNLSTGEGKGIVNYDSKDKPKNEPESLQFDCFHGTNLKTSLSTGISSNCEPSSKVAGSSEPPAYQPLDRDNNQVSYFDDFDKQETSHWKFPSQQILSAEFLKDDLLSKKNSIITGKIRVQNCTTTNDRVSSNNNPYFINEQIDRRNFSRNSKLRFPSNKGGYWSPLVKPLSEFMDNEFKTNKGAYSAQDEELIKQIDMLLLCDFSYKCINILMVALEIILFIIILTATILYLLEELPQDIELIHIMFFNMVMIFTLFALNSYASREVKIDGQCRVNSFLKIYWHLIRKSFDTSFKETYMFLDDWYGDKKYRYIKAKLREVSIYGSASAIDLSYSYYRDIDSC</sequence>
<organism evidence="3 4">
    <name type="scientific">Pichia inconspicua</name>
    <dbReference type="NCBI Taxonomy" id="52247"/>
    <lineage>
        <taxon>Eukaryota</taxon>
        <taxon>Fungi</taxon>
        <taxon>Dikarya</taxon>
        <taxon>Ascomycota</taxon>
        <taxon>Saccharomycotina</taxon>
        <taxon>Pichiomycetes</taxon>
        <taxon>Pichiales</taxon>
        <taxon>Pichiaceae</taxon>
        <taxon>Pichia</taxon>
    </lineage>
</organism>
<feature type="compositionally biased region" description="Basic and acidic residues" evidence="1">
    <location>
        <begin position="168"/>
        <end position="177"/>
    </location>
</feature>
<feature type="region of interest" description="Disordered" evidence="1">
    <location>
        <begin position="201"/>
        <end position="225"/>
    </location>
</feature>
<feature type="region of interest" description="Disordered" evidence="1">
    <location>
        <begin position="39"/>
        <end position="82"/>
    </location>
</feature>
<evidence type="ECO:0000313" key="4">
    <source>
        <dbReference type="Proteomes" id="UP000307173"/>
    </source>
</evidence>
<comment type="caution">
    <text evidence="3">The sequence shown here is derived from an EMBL/GenBank/DDBJ whole genome shotgun (WGS) entry which is preliminary data.</text>
</comment>
<gene>
    <name evidence="3" type="ORF">CANINC_001465</name>
</gene>
<feature type="transmembrane region" description="Helical" evidence="2">
    <location>
        <begin position="398"/>
        <end position="416"/>
    </location>
</feature>
<keyword evidence="4" id="KW-1185">Reference proteome</keyword>
<proteinExistence type="predicted"/>
<keyword evidence="2" id="KW-0472">Membrane</keyword>
<reference evidence="3 4" key="1">
    <citation type="journal article" date="2019" name="Front. Genet.">
        <title>Whole-Genome Sequencing of the Opportunistic Yeast Pathogen Candida inconspicua Uncovers Its Hybrid Origin.</title>
        <authorList>
            <person name="Mixao V."/>
            <person name="Hansen A.P."/>
            <person name="Saus E."/>
            <person name="Boekhout T."/>
            <person name="Lass-Florl C."/>
            <person name="Gabaldon T."/>
        </authorList>
    </citation>
    <scope>NUCLEOTIDE SEQUENCE [LARGE SCALE GENOMIC DNA]</scope>
    <source>
        <strain evidence="3 4">CBS 180</strain>
    </source>
</reference>
<dbReference type="AlphaFoldDB" id="A0A4T0X590"/>
<evidence type="ECO:0000256" key="1">
    <source>
        <dbReference type="SAM" id="MobiDB-lite"/>
    </source>
</evidence>
<feature type="compositionally biased region" description="Polar residues" evidence="1">
    <location>
        <begin position="71"/>
        <end position="82"/>
    </location>
</feature>
<dbReference type="EMBL" id="SELW01000220">
    <property type="protein sequence ID" value="TID29954.1"/>
    <property type="molecule type" value="Genomic_DNA"/>
</dbReference>
<name>A0A4T0X590_9ASCO</name>
<feature type="region of interest" description="Disordered" evidence="1">
    <location>
        <begin position="158"/>
        <end position="178"/>
    </location>
</feature>
<keyword evidence="2" id="KW-1133">Transmembrane helix</keyword>
<keyword evidence="2" id="KW-0812">Transmembrane</keyword>
<dbReference type="Proteomes" id="UP000307173">
    <property type="component" value="Unassembled WGS sequence"/>
</dbReference>
<dbReference type="OrthoDB" id="3995840at2759"/>
<feature type="compositionally biased region" description="Basic and acidic residues" evidence="1">
    <location>
        <begin position="55"/>
        <end position="70"/>
    </location>
</feature>
<accession>A0A4T0X590</accession>
<protein>
    <submittedName>
        <fullName evidence="3">Uncharacterized protein</fullName>
    </submittedName>
</protein>
<evidence type="ECO:0000256" key="2">
    <source>
        <dbReference type="SAM" id="Phobius"/>
    </source>
</evidence>
<evidence type="ECO:0000313" key="3">
    <source>
        <dbReference type="EMBL" id="TID29954.1"/>
    </source>
</evidence>
<feature type="transmembrane region" description="Helical" evidence="2">
    <location>
        <begin position="364"/>
        <end position="386"/>
    </location>
</feature>